<dbReference type="Gene3D" id="2.60.420.10">
    <property type="entry name" value="Maltose phosphorylase, domain 3"/>
    <property type="match status" value="1"/>
</dbReference>
<sequence length="717" mass="81305">GKLWSLAWQPVKARPDRYECRHGIGYTTIVSVNRGIRSTMTIFVPPEDPLEVWRISLENLGRGARRLELITYLEWNLGPAPDSHREFHKLFIEQEYVPGARALLAGKRLNTIAEHGRGQPWNVEWPHVAFHASSVRPTSFESDKERFLGRHGSPGEPAAIAMPRLSNTSGKWQDAIASLQVPITLRPGEGREESFTLGVADDRRTALRLAREYATPAKVDEAWNAMRGHWDSFLAPLEVKTPDPAFDLLTNHWLKYQAMSARVWGRTGYYQPGGAYGYRDQLQDSQVFLPLKPEHTRKQILLHAAHQFPDGTAQHWWHPLTGESASKPYNDDLLWLPFVTLNYLRETADFGILDETAPYLKASGQAPEEAGTLYDHCRRAIDSFWKRLSPRGVPLMGAGDWNDGLSAIGNKLKSESVWLAHFLIGILEDWAELEERLSRPNTEVIARYAREADAMRTAVNKHFWDGEWYVRATKDSGEVIGSSHNRDGRIFLNAQTWAVLHRVVPEERIPALLRSLERHLYKKYGPLLLSPAYRTPDAEIGYLTRYAPGARENGGLYTHAAVWAVQAECLLRRRRKAWALLKRFWPVYRGMEPDLYQVEPYVSPGNVDGPASPHYGRGGWTWYTGSAAWLFRVGTEWLLGVRPAWDGLLVDPCLPPGWKGFTMRRLFRGSVYHIEVAVQRGPRCVAVDGKPVPSNLIPPFGDGREHAVEVRVPPRDG</sequence>
<evidence type="ECO:0000313" key="5">
    <source>
        <dbReference type="EMBL" id="TMQ53788.1"/>
    </source>
</evidence>
<dbReference type="InterPro" id="IPR010383">
    <property type="entry name" value="Glyco_hydrolase_94_b-supersand"/>
</dbReference>
<feature type="domain" description="Glycosyl hydrolase 94 catalytic" evidence="4">
    <location>
        <begin position="229"/>
        <end position="640"/>
    </location>
</feature>
<dbReference type="Pfam" id="PF06165">
    <property type="entry name" value="GH94_b-supersand"/>
    <property type="match status" value="1"/>
</dbReference>
<feature type="non-terminal residue" evidence="5">
    <location>
        <position position="1"/>
    </location>
</feature>
<dbReference type="Pfam" id="PF17167">
    <property type="entry name" value="Glyco_hydro_94"/>
    <property type="match status" value="1"/>
</dbReference>
<dbReference type="InterPro" id="IPR012341">
    <property type="entry name" value="6hp_glycosidase-like_sf"/>
</dbReference>
<dbReference type="PANTHER" id="PTHR37469">
    <property type="entry name" value="CELLOBIONIC ACID PHOSPHORYLASE-RELATED"/>
    <property type="match status" value="1"/>
</dbReference>
<dbReference type="AlphaFoldDB" id="A0A538SQY5"/>
<feature type="domain" description="Glycosyl hydrolase 94 supersandwich" evidence="3">
    <location>
        <begin position="1"/>
        <end position="215"/>
    </location>
</feature>
<accession>A0A538SQY5</accession>
<dbReference type="EMBL" id="VBOT01000009">
    <property type="protein sequence ID" value="TMQ53788.1"/>
    <property type="molecule type" value="Genomic_DNA"/>
</dbReference>
<comment type="caution">
    <text evidence="5">The sequence shown here is derived from an EMBL/GenBank/DDBJ whole genome shotgun (WGS) entry which is preliminary data.</text>
</comment>
<dbReference type="SUPFAM" id="SSF48208">
    <property type="entry name" value="Six-hairpin glycosidases"/>
    <property type="match status" value="1"/>
</dbReference>
<dbReference type="PANTHER" id="PTHR37469:SF2">
    <property type="entry name" value="CELLOBIONIC ACID PHOSPHORYLASE"/>
    <property type="match status" value="1"/>
</dbReference>
<evidence type="ECO:0000256" key="1">
    <source>
        <dbReference type="ARBA" id="ARBA00022676"/>
    </source>
</evidence>
<evidence type="ECO:0000313" key="6">
    <source>
        <dbReference type="Proteomes" id="UP000320184"/>
    </source>
</evidence>
<dbReference type="Gene3D" id="2.70.98.40">
    <property type="entry name" value="Glycoside hydrolase, family 65, N-terminal domain"/>
    <property type="match status" value="1"/>
</dbReference>
<dbReference type="GO" id="GO:0005975">
    <property type="term" value="P:carbohydrate metabolic process"/>
    <property type="evidence" value="ECO:0007669"/>
    <property type="project" value="InterPro"/>
</dbReference>
<dbReference type="SUPFAM" id="SSF74650">
    <property type="entry name" value="Galactose mutarotase-like"/>
    <property type="match status" value="1"/>
</dbReference>
<keyword evidence="1" id="KW-0328">Glycosyltransferase</keyword>
<evidence type="ECO:0000259" key="3">
    <source>
        <dbReference type="Pfam" id="PF06165"/>
    </source>
</evidence>
<organism evidence="5 6">
    <name type="scientific">Eiseniibacteriota bacterium</name>
    <dbReference type="NCBI Taxonomy" id="2212470"/>
    <lineage>
        <taxon>Bacteria</taxon>
        <taxon>Candidatus Eiseniibacteriota</taxon>
    </lineage>
</organism>
<evidence type="ECO:0000256" key="2">
    <source>
        <dbReference type="ARBA" id="ARBA00022679"/>
    </source>
</evidence>
<dbReference type="GO" id="GO:0016757">
    <property type="term" value="F:glycosyltransferase activity"/>
    <property type="evidence" value="ECO:0007669"/>
    <property type="project" value="UniProtKB-KW"/>
</dbReference>
<dbReference type="InterPro" id="IPR052047">
    <property type="entry name" value="GH94_Enzymes"/>
</dbReference>
<dbReference type="GO" id="GO:0030246">
    <property type="term" value="F:carbohydrate binding"/>
    <property type="evidence" value="ECO:0007669"/>
    <property type="project" value="InterPro"/>
</dbReference>
<dbReference type="Gene3D" id="1.50.10.10">
    <property type="match status" value="1"/>
</dbReference>
<protein>
    <submittedName>
        <fullName evidence="5">Glycosyl transferase family 36</fullName>
    </submittedName>
</protein>
<dbReference type="InterPro" id="IPR011013">
    <property type="entry name" value="Gal_mutarotase_sf_dom"/>
</dbReference>
<dbReference type="InterPro" id="IPR033432">
    <property type="entry name" value="GH94_catalytic"/>
</dbReference>
<reference evidence="5 6" key="1">
    <citation type="journal article" date="2019" name="Nat. Microbiol.">
        <title>Mediterranean grassland soil C-N compound turnover is dependent on rainfall and depth, and is mediated by genomically divergent microorganisms.</title>
        <authorList>
            <person name="Diamond S."/>
            <person name="Andeer P.F."/>
            <person name="Li Z."/>
            <person name="Crits-Christoph A."/>
            <person name="Burstein D."/>
            <person name="Anantharaman K."/>
            <person name="Lane K.R."/>
            <person name="Thomas B.C."/>
            <person name="Pan C."/>
            <person name="Northen T.R."/>
            <person name="Banfield J.F."/>
        </authorList>
    </citation>
    <scope>NUCLEOTIDE SEQUENCE [LARGE SCALE GENOMIC DNA]</scope>
    <source>
        <strain evidence="5">WS_3</strain>
    </source>
</reference>
<gene>
    <name evidence="5" type="ORF">E6K73_00790</name>
</gene>
<dbReference type="InterPro" id="IPR037018">
    <property type="entry name" value="GH65_N"/>
</dbReference>
<keyword evidence="2 5" id="KW-0808">Transferase</keyword>
<name>A0A538SQY5_UNCEI</name>
<evidence type="ECO:0000259" key="4">
    <source>
        <dbReference type="Pfam" id="PF17167"/>
    </source>
</evidence>
<dbReference type="Proteomes" id="UP000320184">
    <property type="component" value="Unassembled WGS sequence"/>
</dbReference>
<proteinExistence type="predicted"/>
<dbReference type="InterPro" id="IPR008928">
    <property type="entry name" value="6-hairpin_glycosidase_sf"/>
</dbReference>